<organism evidence="2 3">
    <name type="scientific">Rodentibacter caecimuris</name>
    <dbReference type="NCBI Taxonomy" id="1796644"/>
    <lineage>
        <taxon>Bacteria</taxon>
        <taxon>Pseudomonadati</taxon>
        <taxon>Pseudomonadota</taxon>
        <taxon>Gammaproteobacteria</taxon>
        <taxon>Pasteurellales</taxon>
        <taxon>Pasteurellaceae</taxon>
        <taxon>Rodentibacter</taxon>
    </lineage>
</organism>
<dbReference type="AlphaFoldDB" id="A0A9X8YX91"/>
<evidence type="ECO:0000259" key="1">
    <source>
        <dbReference type="Pfam" id="PF01206"/>
    </source>
</evidence>
<protein>
    <recommendedName>
        <fullName evidence="1">UPF0033 domain-containing protein</fullName>
    </recommendedName>
</protein>
<keyword evidence="3" id="KW-1185">Reference proteome</keyword>
<proteinExistence type="predicted"/>
<comment type="caution">
    <text evidence="2">The sequence shown here is derived from an EMBL/GenBank/DDBJ whole genome shotgun (WGS) entry which is preliminary data.</text>
</comment>
<dbReference type="GeneID" id="85658404"/>
<evidence type="ECO:0000313" key="2">
    <source>
        <dbReference type="EMBL" id="OOF70290.1"/>
    </source>
</evidence>
<dbReference type="Gene3D" id="3.30.110.40">
    <property type="entry name" value="TusA-like domain"/>
    <property type="match status" value="1"/>
</dbReference>
<dbReference type="SUPFAM" id="SSF64307">
    <property type="entry name" value="SirA-like"/>
    <property type="match status" value="1"/>
</dbReference>
<gene>
    <name evidence="2" type="ORF">BKG90_10265</name>
</gene>
<name>A0A9X8YX91_9PAST</name>
<sequence length="71" mass="8164">MDYQLDTRNYRCPLPLLMIKKALATLTENDSLLLLISTETDIKDIELVCKTLNCFCQPNGDHSFILRKCSK</sequence>
<dbReference type="InterPro" id="IPR036868">
    <property type="entry name" value="TusA-like_sf"/>
</dbReference>
<dbReference type="InterPro" id="IPR001455">
    <property type="entry name" value="TusA-like"/>
</dbReference>
<accession>A0A9X8YX91</accession>
<dbReference type="EMBL" id="MLAB01000056">
    <property type="protein sequence ID" value="OOF70290.1"/>
    <property type="molecule type" value="Genomic_DNA"/>
</dbReference>
<dbReference type="CDD" id="cd00291">
    <property type="entry name" value="SirA_YedF_YeeD"/>
    <property type="match status" value="1"/>
</dbReference>
<dbReference type="Pfam" id="PF01206">
    <property type="entry name" value="TusA"/>
    <property type="match status" value="1"/>
</dbReference>
<reference evidence="2 3" key="1">
    <citation type="submission" date="2016-10" db="EMBL/GenBank/DDBJ databases">
        <title>Rodentibacter gen. nov. and new species.</title>
        <authorList>
            <person name="Christensen H."/>
        </authorList>
    </citation>
    <scope>NUCLEOTIDE SEQUENCE [LARGE SCALE GENOMIC DNA]</scope>
    <source>
        <strain evidence="2 3">199137021</strain>
    </source>
</reference>
<evidence type="ECO:0000313" key="3">
    <source>
        <dbReference type="Proteomes" id="UP000188998"/>
    </source>
</evidence>
<feature type="domain" description="UPF0033" evidence="1">
    <location>
        <begin position="4"/>
        <end position="67"/>
    </location>
</feature>
<dbReference type="RefSeq" id="WP_059368128.1">
    <property type="nucleotide sequence ID" value="NZ_BBXJ01000001.1"/>
</dbReference>
<dbReference type="Proteomes" id="UP000188998">
    <property type="component" value="Unassembled WGS sequence"/>
</dbReference>